<feature type="domain" description="Amidohydrolase-related" evidence="2">
    <location>
        <begin position="62"/>
        <end position="363"/>
    </location>
</feature>
<organism evidence="3 4">
    <name type="scientific">Roseiconus lacunae</name>
    <dbReference type="NCBI Taxonomy" id="2605694"/>
    <lineage>
        <taxon>Bacteria</taxon>
        <taxon>Pseudomonadati</taxon>
        <taxon>Planctomycetota</taxon>
        <taxon>Planctomycetia</taxon>
        <taxon>Pirellulales</taxon>
        <taxon>Pirellulaceae</taxon>
        <taxon>Roseiconus</taxon>
    </lineage>
</organism>
<sequence length="434" mass="46716">MNFSKPKPDTTQTYRAGWLLPISSPPIKDARITVVGGVVAKVESFSANAGNASVIDLGNVAMMPRFVNAHTHLEFSDCSEPIGAPGIALADWIGEVIRARGVSDETSRQAAIAKGVQESADAGVGLIGDIATTPSAYPDSIDPLIVSFAEVLGLSLDRHRERLAGAATHHQALLVSSSVFSAISPHAPYSTPPDVIAECSRRANQHGVPLAIHLAESPDERELLDHASGPFAASLRRAGVWREGIFPYTDDSIPSILETLAPAPAVLLIHGNDLSEREIEIISQHRQMSVVYCPRTHHFFGHDRHPVADLLRSGVRVALGTDSRASNPDLSIWEEVRFLLQKRQDIDPQQVLAMATLMGAEALMFGSPRAVSSRLQKRAIGQLVPGKTRFDSLLMVPTAGKQLDSVFADFSATETSQLKFCSANRPSDGHNTDN</sequence>
<dbReference type="RefSeq" id="WP_289164863.1">
    <property type="nucleotide sequence ID" value="NZ_JASZZN010000013.1"/>
</dbReference>
<keyword evidence="1" id="KW-0378">Hydrolase</keyword>
<dbReference type="InterPro" id="IPR006680">
    <property type="entry name" value="Amidohydro-rel"/>
</dbReference>
<evidence type="ECO:0000313" key="3">
    <source>
        <dbReference type="EMBL" id="MDM4017410.1"/>
    </source>
</evidence>
<dbReference type="EMBL" id="JASZZN010000013">
    <property type="protein sequence ID" value="MDM4017410.1"/>
    <property type="molecule type" value="Genomic_DNA"/>
</dbReference>
<proteinExistence type="predicted"/>
<dbReference type="Gene3D" id="3.20.20.140">
    <property type="entry name" value="Metal-dependent hydrolases"/>
    <property type="match status" value="1"/>
</dbReference>
<evidence type="ECO:0000256" key="1">
    <source>
        <dbReference type="ARBA" id="ARBA00022801"/>
    </source>
</evidence>
<dbReference type="PANTHER" id="PTHR43794">
    <property type="entry name" value="AMINOHYDROLASE SSNA-RELATED"/>
    <property type="match status" value="1"/>
</dbReference>
<evidence type="ECO:0000259" key="2">
    <source>
        <dbReference type="Pfam" id="PF01979"/>
    </source>
</evidence>
<dbReference type="InterPro" id="IPR050287">
    <property type="entry name" value="MTA/SAH_deaminase"/>
</dbReference>
<reference evidence="3 4" key="1">
    <citation type="submission" date="2023-06" db="EMBL/GenBank/DDBJ databases">
        <title>Roseiconus lacunae JC819 isolated from Gulf of Mannar region, Tamil Nadu.</title>
        <authorList>
            <person name="Pk S."/>
            <person name="Ch S."/>
            <person name="Ch V.R."/>
        </authorList>
    </citation>
    <scope>NUCLEOTIDE SEQUENCE [LARGE SCALE GENOMIC DNA]</scope>
    <source>
        <strain evidence="3 4">JC819</strain>
    </source>
</reference>
<dbReference type="InterPro" id="IPR032466">
    <property type="entry name" value="Metal_Hydrolase"/>
</dbReference>
<keyword evidence="4" id="KW-1185">Reference proteome</keyword>
<protein>
    <submittedName>
        <fullName evidence="3">Amidohydrolase family protein</fullName>
    </submittedName>
</protein>
<evidence type="ECO:0000313" key="4">
    <source>
        <dbReference type="Proteomes" id="UP001239462"/>
    </source>
</evidence>
<dbReference type="Proteomes" id="UP001239462">
    <property type="component" value="Unassembled WGS sequence"/>
</dbReference>
<comment type="caution">
    <text evidence="3">The sequence shown here is derived from an EMBL/GenBank/DDBJ whole genome shotgun (WGS) entry which is preliminary data.</text>
</comment>
<dbReference type="PANTHER" id="PTHR43794:SF11">
    <property type="entry name" value="AMIDOHYDROLASE-RELATED DOMAIN-CONTAINING PROTEIN"/>
    <property type="match status" value="1"/>
</dbReference>
<dbReference type="InterPro" id="IPR011059">
    <property type="entry name" value="Metal-dep_hydrolase_composite"/>
</dbReference>
<name>A0ABT7PLR1_9BACT</name>
<dbReference type="SUPFAM" id="SSF51338">
    <property type="entry name" value="Composite domain of metallo-dependent hydrolases"/>
    <property type="match status" value="1"/>
</dbReference>
<dbReference type="Pfam" id="PF01979">
    <property type="entry name" value="Amidohydro_1"/>
    <property type="match status" value="1"/>
</dbReference>
<gene>
    <name evidence="3" type="ORF">QTN89_18320</name>
</gene>
<dbReference type="SUPFAM" id="SSF51556">
    <property type="entry name" value="Metallo-dependent hydrolases"/>
    <property type="match status" value="1"/>
</dbReference>
<accession>A0ABT7PLR1</accession>